<proteinExistence type="predicted"/>
<reference evidence="1" key="1">
    <citation type="submission" date="2013-05" db="EMBL/GenBank/DDBJ databases">
        <title>MLST analysis of Cryptococcus flavescens strains.</title>
        <authorList>
            <person name="Rong X."/>
            <person name="McSpadden Gardener B."/>
        </authorList>
    </citation>
    <scope>NUCLEOTIDE SEQUENCE</scope>
    <source>
        <strain evidence="1">NRRL Y-1401</strain>
    </source>
</reference>
<dbReference type="AlphaFoldDB" id="S5U006"/>
<evidence type="ECO:0000313" key="1">
    <source>
        <dbReference type="EMBL" id="AGS56226.1"/>
    </source>
</evidence>
<dbReference type="EMBL" id="KF171118">
    <property type="protein sequence ID" value="AGS56226.1"/>
    <property type="molecule type" value="Genomic_DNA"/>
</dbReference>
<protein>
    <submittedName>
        <fullName evidence="1">Chitin synthase 1</fullName>
    </submittedName>
</protein>
<accession>S5U006</accession>
<organism evidence="1">
    <name type="scientific">Papiliotrema flavescens</name>
    <dbReference type="NCBI Taxonomy" id="214993"/>
    <lineage>
        <taxon>Eukaryota</taxon>
        <taxon>Fungi</taxon>
        <taxon>Dikarya</taxon>
        <taxon>Basidiomycota</taxon>
        <taxon>Agaricomycotina</taxon>
        <taxon>Tremellomycetes</taxon>
        <taxon>Tremellales</taxon>
        <taxon>Rhynchogastremaceae</taxon>
        <taxon>Papiliotrema</taxon>
    </lineage>
</organism>
<feature type="non-terminal residue" evidence="1">
    <location>
        <position position="1"/>
    </location>
</feature>
<feature type="non-terminal residue" evidence="1">
    <location>
        <position position="76"/>
    </location>
</feature>
<name>S5U006_9TREE</name>
<sequence length="76" mass="8577">REKITLCWIACLMGAVVGFATMGLQRALCPEGSTSIFRRLGDDQTEVDMAISTWKVRCRRTILSAQRKRQMSARSL</sequence>